<evidence type="ECO:0008006" key="4">
    <source>
        <dbReference type="Google" id="ProtNLM"/>
    </source>
</evidence>
<dbReference type="RefSeq" id="WP_002643998.1">
    <property type="nucleotide sequence ID" value="NZ_CP042910.1"/>
</dbReference>
<organism evidence="2 3">
    <name type="scientific">Gimesia maris</name>
    <dbReference type="NCBI Taxonomy" id="122"/>
    <lineage>
        <taxon>Bacteria</taxon>
        <taxon>Pseudomonadati</taxon>
        <taxon>Planctomycetota</taxon>
        <taxon>Planctomycetia</taxon>
        <taxon>Planctomycetales</taxon>
        <taxon>Planctomycetaceae</taxon>
        <taxon>Gimesia</taxon>
    </lineage>
</organism>
<feature type="chain" id="PRO_5047191282" description="Leucine Rich repeats (2 copies)" evidence="1">
    <location>
        <begin position="22"/>
        <end position="206"/>
    </location>
</feature>
<name>A0ABX5YS11_9PLAN</name>
<dbReference type="Proteomes" id="UP000322887">
    <property type="component" value="Chromosome"/>
</dbReference>
<evidence type="ECO:0000313" key="3">
    <source>
        <dbReference type="Proteomes" id="UP000322887"/>
    </source>
</evidence>
<gene>
    <name evidence="2" type="ORF">GmarT_42960</name>
</gene>
<dbReference type="InterPro" id="IPR032675">
    <property type="entry name" value="LRR_dom_sf"/>
</dbReference>
<proteinExistence type="predicted"/>
<protein>
    <recommendedName>
        <fullName evidence="4">Leucine Rich repeats (2 copies)</fullName>
    </recommendedName>
</protein>
<feature type="signal peptide" evidence="1">
    <location>
        <begin position="1"/>
        <end position="21"/>
    </location>
</feature>
<evidence type="ECO:0000313" key="2">
    <source>
        <dbReference type="EMBL" id="QEG18408.1"/>
    </source>
</evidence>
<keyword evidence="1" id="KW-0732">Signal</keyword>
<evidence type="ECO:0000256" key="1">
    <source>
        <dbReference type="SAM" id="SignalP"/>
    </source>
</evidence>
<dbReference type="SUPFAM" id="SSF52047">
    <property type="entry name" value="RNI-like"/>
    <property type="match status" value="1"/>
</dbReference>
<dbReference type="GeneID" id="98648771"/>
<keyword evidence="3" id="KW-1185">Reference proteome</keyword>
<reference evidence="2 3" key="1">
    <citation type="submission" date="2019-08" db="EMBL/GenBank/DDBJ databases">
        <title>Deep-cultivation of Planctomycetes and their phenomic and genomic characterization uncovers novel biology.</title>
        <authorList>
            <person name="Wiegand S."/>
            <person name="Jogler M."/>
            <person name="Boedeker C."/>
            <person name="Pinto D."/>
            <person name="Vollmers J."/>
            <person name="Rivas-Marin E."/>
            <person name="Kohn T."/>
            <person name="Peeters S.H."/>
            <person name="Heuer A."/>
            <person name="Rast P."/>
            <person name="Oberbeckmann S."/>
            <person name="Bunk B."/>
            <person name="Jeske O."/>
            <person name="Meyerdierks A."/>
            <person name="Storesund J.E."/>
            <person name="Kallscheuer N."/>
            <person name="Luecker S."/>
            <person name="Lage O.M."/>
            <person name="Pohl T."/>
            <person name="Merkel B.J."/>
            <person name="Hornburger P."/>
            <person name="Mueller R.-W."/>
            <person name="Bruemmer F."/>
            <person name="Labrenz M."/>
            <person name="Spormann A.M."/>
            <person name="Op den Camp H."/>
            <person name="Overmann J."/>
            <person name="Amann R."/>
            <person name="Jetten M.S.M."/>
            <person name="Mascher T."/>
            <person name="Medema M.H."/>
            <person name="Devos D.P."/>
            <person name="Kaster A.-K."/>
            <person name="Ovreas L."/>
            <person name="Rohde M."/>
            <person name="Galperin M.Y."/>
            <person name="Jogler C."/>
        </authorList>
    </citation>
    <scope>NUCLEOTIDE SEQUENCE [LARGE SCALE GENOMIC DNA]</scope>
    <source>
        <strain evidence="2 3">DSM 8797</strain>
    </source>
</reference>
<accession>A0ABX5YS11</accession>
<dbReference type="Gene3D" id="3.80.10.10">
    <property type="entry name" value="Ribonuclease Inhibitor"/>
    <property type="match status" value="1"/>
</dbReference>
<sequence length="206" mass="22962">MKPNIIIAAVLIFFLTSAMQADFPAQQGKDTQETVLPAPQQNSSAVKKDLVFEYPSAGLTIGLHENRTALRILGDGTMISPPFYQTSRINRALFEWVSTQKQLKKITLEMVVFDDNDLSQLQKLPELEQFSLNGTSLGDQGVGHISKMNSISGIAINYGLITDHSIPYLLQMKKLTYLTINRSRFFPLNAATTLQQGLPETQVQIY</sequence>
<dbReference type="EMBL" id="CP042910">
    <property type="protein sequence ID" value="QEG18408.1"/>
    <property type="molecule type" value="Genomic_DNA"/>
</dbReference>